<feature type="region of interest" description="Disordered" evidence="1">
    <location>
        <begin position="103"/>
        <end position="140"/>
    </location>
</feature>
<feature type="compositionally biased region" description="Pro residues" evidence="1">
    <location>
        <begin position="55"/>
        <end position="69"/>
    </location>
</feature>
<evidence type="ECO:0000313" key="3">
    <source>
        <dbReference type="EMBL" id="CAH1431421.1"/>
    </source>
</evidence>
<feature type="signal peptide" evidence="2">
    <location>
        <begin position="1"/>
        <end position="21"/>
    </location>
</feature>
<gene>
    <name evidence="3" type="ORF">LVIROSA_LOCUS18136</name>
</gene>
<feature type="compositionally biased region" description="Gly residues" evidence="1">
    <location>
        <begin position="39"/>
        <end position="48"/>
    </location>
</feature>
<evidence type="ECO:0000256" key="2">
    <source>
        <dbReference type="SAM" id="SignalP"/>
    </source>
</evidence>
<comment type="caution">
    <text evidence="3">The sequence shown here is derived from an EMBL/GenBank/DDBJ whole genome shotgun (WGS) entry which is preliminary data.</text>
</comment>
<dbReference type="Proteomes" id="UP001157418">
    <property type="component" value="Unassembled WGS sequence"/>
</dbReference>
<accession>A0AAU9MWG5</accession>
<protein>
    <submittedName>
        <fullName evidence="3">Uncharacterized protein</fullName>
    </submittedName>
</protein>
<dbReference type="EMBL" id="CAKMRJ010003334">
    <property type="protein sequence ID" value="CAH1431421.1"/>
    <property type="molecule type" value="Genomic_DNA"/>
</dbReference>
<evidence type="ECO:0000256" key="1">
    <source>
        <dbReference type="SAM" id="MobiDB-lite"/>
    </source>
</evidence>
<feature type="region of interest" description="Disordered" evidence="1">
    <location>
        <begin position="32"/>
        <end position="69"/>
    </location>
</feature>
<evidence type="ECO:0000313" key="4">
    <source>
        <dbReference type="Proteomes" id="UP001157418"/>
    </source>
</evidence>
<reference evidence="3 4" key="1">
    <citation type="submission" date="2022-01" db="EMBL/GenBank/DDBJ databases">
        <authorList>
            <person name="Xiong W."/>
            <person name="Schranz E."/>
        </authorList>
    </citation>
    <scope>NUCLEOTIDE SEQUENCE [LARGE SCALE GENOMIC DNA]</scope>
</reference>
<organism evidence="3 4">
    <name type="scientific">Lactuca virosa</name>
    <dbReference type="NCBI Taxonomy" id="75947"/>
    <lineage>
        <taxon>Eukaryota</taxon>
        <taxon>Viridiplantae</taxon>
        <taxon>Streptophyta</taxon>
        <taxon>Embryophyta</taxon>
        <taxon>Tracheophyta</taxon>
        <taxon>Spermatophyta</taxon>
        <taxon>Magnoliopsida</taxon>
        <taxon>eudicotyledons</taxon>
        <taxon>Gunneridae</taxon>
        <taxon>Pentapetalae</taxon>
        <taxon>asterids</taxon>
        <taxon>campanulids</taxon>
        <taxon>Asterales</taxon>
        <taxon>Asteraceae</taxon>
        <taxon>Cichorioideae</taxon>
        <taxon>Cichorieae</taxon>
        <taxon>Lactucinae</taxon>
        <taxon>Lactuca</taxon>
    </lineage>
</organism>
<proteinExistence type="predicted"/>
<name>A0AAU9MWG5_9ASTR</name>
<sequence>MASILYLILSLSLFFTPNSQADQGVAQECPYPCYPPPTGGGGGGGGGNTPTTTTYPPPSQTGYFPPPSGIFPYNPPNPNYYGNGPPAPDPIVPWFPFYYKKPPHSPDRSSSADHSVSSSGSMNGMRWCTKGKNGNSRKDR</sequence>
<dbReference type="AlphaFoldDB" id="A0AAU9MWG5"/>
<feature type="chain" id="PRO_5043986893" evidence="2">
    <location>
        <begin position="22"/>
        <end position="140"/>
    </location>
</feature>
<keyword evidence="4" id="KW-1185">Reference proteome</keyword>
<dbReference type="PANTHER" id="PTHR37702">
    <property type="entry name" value="PROLINE-RICH FAMILY PROTEIN"/>
    <property type="match status" value="1"/>
</dbReference>
<keyword evidence="2" id="KW-0732">Signal</keyword>
<dbReference type="PANTHER" id="PTHR37702:SF1">
    <property type="entry name" value="HYDROXYPROLINE-RICH GLYCOPROTEIN FAMILY PROTEIN"/>
    <property type="match status" value="1"/>
</dbReference>
<feature type="compositionally biased region" description="Low complexity" evidence="1">
    <location>
        <begin position="112"/>
        <end position="121"/>
    </location>
</feature>